<feature type="coiled-coil region" evidence="1">
    <location>
        <begin position="32"/>
        <end position="62"/>
    </location>
</feature>
<dbReference type="OrthoDB" id="9801392at2"/>
<comment type="caution">
    <text evidence="2">The sequence shown here is derived from an EMBL/GenBank/DDBJ whole genome shotgun (WGS) entry which is preliminary data.</text>
</comment>
<proteinExistence type="predicted"/>
<evidence type="ECO:0000313" key="2">
    <source>
        <dbReference type="EMBL" id="PQJ08964.1"/>
    </source>
</evidence>
<organism evidence="2 3">
    <name type="scientific">Flavipsychrobacter stenotrophus</name>
    <dbReference type="NCBI Taxonomy" id="2077091"/>
    <lineage>
        <taxon>Bacteria</taxon>
        <taxon>Pseudomonadati</taxon>
        <taxon>Bacteroidota</taxon>
        <taxon>Chitinophagia</taxon>
        <taxon>Chitinophagales</taxon>
        <taxon>Chitinophagaceae</taxon>
        <taxon>Flavipsychrobacter</taxon>
    </lineage>
</organism>
<protein>
    <submittedName>
        <fullName evidence="2">Uncharacterized protein</fullName>
    </submittedName>
</protein>
<evidence type="ECO:0000256" key="1">
    <source>
        <dbReference type="SAM" id="Coils"/>
    </source>
</evidence>
<evidence type="ECO:0000313" key="3">
    <source>
        <dbReference type="Proteomes" id="UP000239872"/>
    </source>
</evidence>
<gene>
    <name evidence="2" type="ORF">CJD36_021380</name>
</gene>
<dbReference type="RefSeq" id="WP_105041254.1">
    <property type="nucleotide sequence ID" value="NZ_PPSL01000009.1"/>
</dbReference>
<dbReference type="EMBL" id="PPSL01000009">
    <property type="protein sequence ID" value="PQJ08964.1"/>
    <property type="molecule type" value="Genomic_DNA"/>
</dbReference>
<reference evidence="2 3" key="1">
    <citation type="submission" date="2018-01" db="EMBL/GenBank/DDBJ databases">
        <title>A novel member of the phylum Bacteroidetes isolated from glacier ice.</title>
        <authorList>
            <person name="Liu Q."/>
            <person name="Xin Y.-H."/>
        </authorList>
    </citation>
    <scope>NUCLEOTIDE SEQUENCE [LARGE SCALE GENOMIC DNA]</scope>
    <source>
        <strain evidence="2 3">RB1R16</strain>
    </source>
</reference>
<accession>A0A2S7SQD0</accession>
<sequence>MKFPFPELVELLDEYNKTLSTAQSKAIFVRGIELQKAQVLEVEKLVDKLEKAKLESIELLNEKKANFLLSLIFAAIAIKEELKLIISLKEDNTDAAWVCLVNAQQLIETAVRIQPFHGQNLMGYGNKLQGYETLLFPSMKFASRGCIVGITECSICNQNFADCDHLKGYAYMGKICSEIIHEIIEIEEISLVDNPADKLCRILSFSGEEGKKLDIFTHREITEIN</sequence>
<dbReference type="AlphaFoldDB" id="A0A2S7SQD0"/>
<name>A0A2S7SQD0_9BACT</name>
<dbReference type="Proteomes" id="UP000239872">
    <property type="component" value="Unassembled WGS sequence"/>
</dbReference>
<keyword evidence="1" id="KW-0175">Coiled coil</keyword>
<keyword evidence="3" id="KW-1185">Reference proteome</keyword>